<gene>
    <name evidence="3" type="ORF">Dalu01_00095</name>
</gene>
<keyword evidence="4" id="KW-1185">Reference proteome</keyword>
<dbReference type="PIRSF" id="PIRSF000883">
    <property type="entry name" value="Pesterase_MJ0912"/>
    <property type="match status" value="1"/>
</dbReference>
<evidence type="ECO:0000259" key="2">
    <source>
        <dbReference type="Pfam" id="PF12850"/>
    </source>
</evidence>
<evidence type="ECO:0000313" key="3">
    <source>
        <dbReference type="EMBL" id="GAA5531722.1"/>
    </source>
</evidence>
<proteinExistence type="inferred from homology"/>
<dbReference type="InterPro" id="IPR024654">
    <property type="entry name" value="Calcineurin-like_PHP_lpxH"/>
</dbReference>
<evidence type="ECO:0000256" key="1">
    <source>
        <dbReference type="ARBA" id="ARBA00008950"/>
    </source>
</evidence>
<name>A0ABP9X8L4_9DEIO</name>
<sequence>MAAMRVAILSDVHGNRFALEAVLADIQNMKPDLVCNLGDAVWGGADPAGAWALQLRAAPPTVRGNTDEFLTADPAELQPRTRTYRAFVERELGSVPPELAALPLTATVAGGEVLLAHGSTNSAWDALFLTPEGEAVRPARPEELLARVADWPGVRVVVVGHTHRENIASHRGVTFVNAGSVSRQGHGDPAARWVLLERRAGWWNVTFRRTPYDTEAAARWAEAHAPDGAQEARQLRAGLME</sequence>
<dbReference type="PANTHER" id="PTHR42850">
    <property type="entry name" value="METALLOPHOSPHOESTERASE"/>
    <property type="match status" value="1"/>
</dbReference>
<dbReference type="Gene3D" id="3.60.21.10">
    <property type="match status" value="1"/>
</dbReference>
<comment type="similarity">
    <text evidence="1">Belongs to the metallophosphoesterase superfamily. YfcE family.</text>
</comment>
<dbReference type="InterPro" id="IPR029052">
    <property type="entry name" value="Metallo-depent_PP-like"/>
</dbReference>
<dbReference type="PANTHER" id="PTHR42850:SF2">
    <property type="entry name" value="BLL5683 PROTEIN"/>
    <property type="match status" value="1"/>
</dbReference>
<dbReference type="Pfam" id="PF12850">
    <property type="entry name" value="Metallophos_2"/>
    <property type="match status" value="1"/>
</dbReference>
<dbReference type="InterPro" id="IPR050126">
    <property type="entry name" value="Ap4A_hydrolase"/>
</dbReference>
<dbReference type="RefSeq" id="WP_345450186.1">
    <property type="nucleotide sequence ID" value="NZ_BAABRV010000001.1"/>
</dbReference>
<dbReference type="Proteomes" id="UP001404956">
    <property type="component" value="Unassembled WGS sequence"/>
</dbReference>
<evidence type="ECO:0000313" key="4">
    <source>
        <dbReference type="Proteomes" id="UP001404956"/>
    </source>
</evidence>
<protein>
    <recommendedName>
        <fullName evidence="2">Calcineurin-like phosphoesterase domain-containing protein</fullName>
    </recommendedName>
</protein>
<reference evidence="3 4" key="1">
    <citation type="submission" date="2024-02" db="EMBL/GenBank/DDBJ databases">
        <title>Deinococcus aluminii NBRC 112889.</title>
        <authorList>
            <person name="Ichikawa N."/>
            <person name="Katano-Makiyama Y."/>
            <person name="Hidaka K."/>
        </authorList>
    </citation>
    <scope>NUCLEOTIDE SEQUENCE [LARGE SCALE GENOMIC DNA]</scope>
    <source>
        <strain evidence="3 4">NBRC 112889</strain>
    </source>
</reference>
<dbReference type="SUPFAM" id="SSF56300">
    <property type="entry name" value="Metallo-dependent phosphatases"/>
    <property type="match status" value="1"/>
</dbReference>
<dbReference type="EMBL" id="BAABRV010000001">
    <property type="protein sequence ID" value="GAA5531722.1"/>
    <property type="molecule type" value="Genomic_DNA"/>
</dbReference>
<feature type="domain" description="Calcineurin-like phosphoesterase" evidence="2">
    <location>
        <begin position="4"/>
        <end position="190"/>
    </location>
</feature>
<comment type="caution">
    <text evidence="3">The sequence shown here is derived from an EMBL/GenBank/DDBJ whole genome shotgun (WGS) entry which is preliminary data.</text>
</comment>
<accession>A0ABP9X8L4</accession>
<organism evidence="3 4">
    <name type="scientific">Deinococcus aluminii</name>
    <dbReference type="NCBI Taxonomy" id="1656885"/>
    <lineage>
        <taxon>Bacteria</taxon>
        <taxon>Thermotogati</taxon>
        <taxon>Deinococcota</taxon>
        <taxon>Deinococci</taxon>
        <taxon>Deinococcales</taxon>
        <taxon>Deinococcaceae</taxon>
        <taxon>Deinococcus</taxon>
    </lineage>
</organism>
<dbReference type="InterPro" id="IPR011152">
    <property type="entry name" value="Pesterase_MJ0912"/>
</dbReference>